<sequence>MDRDEHWATIAHQRRELADLLDDLTDDEWEQPSLCAQWRVRDVVAHLVLTPQPPSPARLLAGAVRVRGDFDRLNRDLAVTHATATPAHLVAQLREHTGSRRRPVVTTYRNLHFDVLVHVQDIAVPLGRSLPMPVDAARAGVERVWTMGWPFHARRTLADLRLAATDTDWAVGDGLEVHGPTEALLLLVTGRTAAALPRLSGPGVARLVIRTPEGRG</sequence>
<dbReference type="Proteomes" id="UP001165283">
    <property type="component" value="Unassembled WGS sequence"/>
</dbReference>
<reference evidence="2" key="1">
    <citation type="submission" date="2021-04" db="EMBL/GenBank/DDBJ databases">
        <title>Pseudonocardia sp. nov., isolated from sandy soil of mangrove forest.</title>
        <authorList>
            <person name="Zan Z."/>
            <person name="Huang R."/>
            <person name="Liu W."/>
        </authorList>
    </citation>
    <scope>NUCLEOTIDE SEQUENCE</scope>
    <source>
        <strain evidence="2">S2-4</strain>
    </source>
</reference>
<keyword evidence="2" id="KW-0413">Isomerase</keyword>
<keyword evidence="3" id="KW-1185">Reference proteome</keyword>
<dbReference type="NCBIfam" id="TIGR03083">
    <property type="entry name" value="maleylpyruvate isomerase family mycothiol-dependent enzyme"/>
    <property type="match status" value="1"/>
</dbReference>
<dbReference type="SUPFAM" id="SSF109854">
    <property type="entry name" value="DinB/YfiT-like putative metalloenzymes"/>
    <property type="match status" value="1"/>
</dbReference>
<gene>
    <name evidence="2" type="ORF">KDL28_39290</name>
</gene>
<proteinExistence type="predicted"/>
<organism evidence="2 3">
    <name type="scientific">Pseudonocardia humida</name>
    <dbReference type="NCBI Taxonomy" id="2800819"/>
    <lineage>
        <taxon>Bacteria</taxon>
        <taxon>Bacillati</taxon>
        <taxon>Actinomycetota</taxon>
        <taxon>Actinomycetes</taxon>
        <taxon>Pseudonocardiales</taxon>
        <taxon>Pseudonocardiaceae</taxon>
        <taxon>Pseudonocardia</taxon>
    </lineage>
</organism>
<evidence type="ECO:0000259" key="1">
    <source>
        <dbReference type="Pfam" id="PF11716"/>
    </source>
</evidence>
<dbReference type="InterPro" id="IPR017517">
    <property type="entry name" value="Maleyloyr_isom"/>
</dbReference>
<evidence type="ECO:0000313" key="3">
    <source>
        <dbReference type="Proteomes" id="UP001165283"/>
    </source>
</evidence>
<feature type="domain" description="Mycothiol-dependent maleylpyruvate isomerase metal-binding" evidence="1">
    <location>
        <begin position="11"/>
        <end position="101"/>
    </location>
</feature>
<dbReference type="GO" id="GO:0016853">
    <property type="term" value="F:isomerase activity"/>
    <property type="evidence" value="ECO:0007669"/>
    <property type="project" value="UniProtKB-KW"/>
</dbReference>
<comment type="caution">
    <text evidence="2">The sequence shown here is derived from an EMBL/GenBank/DDBJ whole genome shotgun (WGS) entry which is preliminary data.</text>
</comment>
<dbReference type="EMBL" id="JAGSOV010000108">
    <property type="protein sequence ID" value="MCO1661109.1"/>
    <property type="molecule type" value="Genomic_DNA"/>
</dbReference>
<evidence type="ECO:0000313" key="2">
    <source>
        <dbReference type="EMBL" id="MCO1661109.1"/>
    </source>
</evidence>
<dbReference type="Gene3D" id="1.20.120.450">
    <property type="entry name" value="dinb family like domain"/>
    <property type="match status" value="1"/>
</dbReference>
<dbReference type="InterPro" id="IPR034660">
    <property type="entry name" value="DinB/YfiT-like"/>
</dbReference>
<protein>
    <submittedName>
        <fullName evidence="2">Maleylpyruvate isomerase family mycothiol-dependent enzyme</fullName>
    </submittedName>
</protein>
<accession>A0ABT1AE62</accession>
<name>A0ABT1AE62_9PSEU</name>
<dbReference type="InterPro" id="IPR024344">
    <property type="entry name" value="MDMPI_metal-binding"/>
</dbReference>
<dbReference type="RefSeq" id="WP_252446620.1">
    <property type="nucleotide sequence ID" value="NZ_JAGSOV010000108.1"/>
</dbReference>
<dbReference type="Pfam" id="PF11716">
    <property type="entry name" value="MDMPI_N"/>
    <property type="match status" value="1"/>
</dbReference>